<proteinExistence type="predicted"/>
<organism evidence="1 2">
    <name type="scientific">Lepagella muris</name>
    <dbReference type="NCBI Taxonomy" id="3032870"/>
    <lineage>
        <taxon>Bacteria</taxon>
        <taxon>Pseudomonadati</taxon>
        <taxon>Bacteroidota</taxon>
        <taxon>Bacteroidia</taxon>
        <taxon>Bacteroidales</taxon>
        <taxon>Muribaculaceae</taxon>
        <taxon>Lepagella</taxon>
    </lineage>
</organism>
<dbReference type="Proteomes" id="UP000306319">
    <property type="component" value="Unassembled WGS sequence"/>
</dbReference>
<accession>A0AC61RHM2</accession>
<evidence type="ECO:0000313" key="1">
    <source>
        <dbReference type="EMBL" id="TGY79587.1"/>
    </source>
</evidence>
<name>A0AC61RHM2_9BACT</name>
<reference evidence="1" key="1">
    <citation type="submission" date="2019-04" db="EMBL/GenBank/DDBJ databases">
        <title>Microbes associate with the intestines of laboratory mice.</title>
        <authorList>
            <person name="Navarre W."/>
            <person name="Wong E."/>
            <person name="Huang K."/>
            <person name="Tropini C."/>
            <person name="Ng K."/>
            <person name="Yu B."/>
        </authorList>
    </citation>
    <scope>NUCLEOTIDE SEQUENCE</scope>
    <source>
        <strain evidence="1">NM04_E33</strain>
    </source>
</reference>
<gene>
    <name evidence="1" type="ORF">E5331_06145</name>
</gene>
<sequence>MKDRGNINKDNKNSDKARAAYELILKQKKKGKDIKAASLNNVGFRRFIESLENIKERLS</sequence>
<dbReference type="EMBL" id="SRYB01000006">
    <property type="protein sequence ID" value="TGY79587.1"/>
    <property type="molecule type" value="Genomic_DNA"/>
</dbReference>
<evidence type="ECO:0000313" key="2">
    <source>
        <dbReference type="Proteomes" id="UP000306319"/>
    </source>
</evidence>
<keyword evidence="2" id="KW-1185">Reference proteome</keyword>
<comment type="caution">
    <text evidence="1">The sequence shown here is derived from an EMBL/GenBank/DDBJ whole genome shotgun (WGS) entry which is preliminary data.</text>
</comment>
<protein>
    <submittedName>
        <fullName evidence="1">Uncharacterized protein</fullName>
    </submittedName>
</protein>